<feature type="transmembrane region" description="Helical" evidence="6">
    <location>
        <begin position="62"/>
        <end position="83"/>
    </location>
</feature>
<organism evidence="7 8">
    <name type="scientific">Candidatus Egerieisoma faecipullorum</name>
    <dbReference type="NCBI Taxonomy" id="2840963"/>
    <lineage>
        <taxon>Bacteria</taxon>
        <taxon>Bacillati</taxon>
        <taxon>Bacillota</taxon>
        <taxon>Clostridia</taxon>
        <taxon>Eubacteriales</taxon>
        <taxon>Clostridiaceae</taxon>
        <taxon>Clostridiaceae incertae sedis</taxon>
        <taxon>Candidatus Egerieisoma</taxon>
    </lineage>
</organism>
<evidence type="ECO:0000256" key="3">
    <source>
        <dbReference type="ARBA" id="ARBA00022692"/>
    </source>
</evidence>
<keyword evidence="4 6" id="KW-1133">Transmembrane helix</keyword>
<dbReference type="GO" id="GO:0005886">
    <property type="term" value="C:plasma membrane"/>
    <property type="evidence" value="ECO:0007669"/>
    <property type="project" value="UniProtKB-SubCell"/>
</dbReference>
<evidence type="ECO:0000256" key="4">
    <source>
        <dbReference type="ARBA" id="ARBA00022989"/>
    </source>
</evidence>
<dbReference type="AlphaFoldDB" id="A0A9D1L9Y2"/>
<feature type="transmembrane region" description="Helical" evidence="6">
    <location>
        <begin position="237"/>
        <end position="265"/>
    </location>
</feature>
<evidence type="ECO:0000313" key="7">
    <source>
        <dbReference type="EMBL" id="HIU29346.1"/>
    </source>
</evidence>
<dbReference type="Proteomes" id="UP000824089">
    <property type="component" value="Unassembled WGS sequence"/>
</dbReference>
<feature type="transmembrane region" description="Helical" evidence="6">
    <location>
        <begin position="293"/>
        <end position="311"/>
    </location>
</feature>
<evidence type="ECO:0000256" key="1">
    <source>
        <dbReference type="ARBA" id="ARBA00004651"/>
    </source>
</evidence>
<keyword evidence="2" id="KW-1003">Cell membrane</keyword>
<dbReference type="PANTHER" id="PTHR43370">
    <property type="entry name" value="SUGAR ABC TRANSPORTER INTEGRAL MEMBRANE PROTEIN-RELATED"/>
    <property type="match status" value="1"/>
</dbReference>
<dbReference type="Pfam" id="PF02653">
    <property type="entry name" value="BPD_transp_2"/>
    <property type="match status" value="1"/>
</dbReference>
<evidence type="ECO:0000313" key="8">
    <source>
        <dbReference type="Proteomes" id="UP000824089"/>
    </source>
</evidence>
<evidence type="ECO:0000256" key="2">
    <source>
        <dbReference type="ARBA" id="ARBA00022475"/>
    </source>
</evidence>
<feature type="transmembrane region" description="Helical" evidence="6">
    <location>
        <begin position="37"/>
        <end position="55"/>
    </location>
</feature>
<feature type="transmembrane region" description="Helical" evidence="6">
    <location>
        <begin position="202"/>
        <end position="225"/>
    </location>
</feature>
<proteinExistence type="predicted"/>
<dbReference type="EMBL" id="DVMM01000069">
    <property type="protein sequence ID" value="HIU29346.1"/>
    <property type="molecule type" value="Genomic_DNA"/>
</dbReference>
<keyword evidence="3 6" id="KW-0812">Transmembrane</keyword>
<evidence type="ECO:0000256" key="6">
    <source>
        <dbReference type="SAM" id="Phobius"/>
    </source>
</evidence>
<comment type="subcellular location">
    <subcellularLocation>
        <location evidence="1">Cell membrane</location>
        <topology evidence="1">Multi-pass membrane protein</topology>
    </subcellularLocation>
</comment>
<dbReference type="InterPro" id="IPR001851">
    <property type="entry name" value="ABC_transp_permease"/>
</dbReference>
<reference evidence="7" key="1">
    <citation type="submission" date="2020-10" db="EMBL/GenBank/DDBJ databases">
        <authorList>
            <person name="Gilroy R."/>
        </authorList>
    </citation>
    <scope>NUCLEOTIDE SEQUENCE</scope>
    <source>
        <strain evidence="7">CHK195-4489</strain>
    </source>
</reference>
<name>A0A9D1L9Y2_9CLOT</name>
<comment type="caution">
    <text evidence="7">The sequence shown here is derived from an EMBL/GenBank/DDBJ whole genome shotgun (WGS) entry which is preliminary data.</text>
</comment>
<protein>
    <submittedName>
        <fullName evidence="7">ABC transporter permease</fullName>
    </submittedName>
</protein>
<dbReference type="CDD" id="cd06580">
    <property type="entry name" value="TM_PBP1_transp_TpRbsC_like"/>
    <property type="match status" value="1"/>
</dbReference>
<gene>
    <name evidence="7" type="ORF">IAD50_03495</name>
</gene>
<dbReference type="GO" id="GO:0022857">
    <property type="term" value="F:transmembrane transporter activity"/>
    <property type="evidence" value="ECO:0007669"/>
    <property type="project" value="InterPro"/>
</dbReference>
<feature type="transmembrane region" description="Helical" evidence="6">
    <location>
        <begin position="89"/>
        <end position="109"/>
    </location>
</feature>
<keyword evidence="5 6" id="KW-0472">Membrane</keyword>
<accession>A0A9D1L9Y2</accession>
<dbReference type="PANTHER" id="PTHR43370:SF2">
    <property type="entry name" value="ABC TRANSPORTER PERMEASE PROTEIN"/>
    <property type="match status" value="1"/>
</dbReference>
<feature type="transmembrane region" description="Helical" evidence="6">
    <location>
        <begin position="150"/>
        <end position="171"/>
    </location>
</feature>
<reference evidence="7" key="2">
    <citation type="journal article" date="2021" name="PeerJ">
        <title>Extensive microbial diversity within the chicken gut microbiome revealed by metagenomics and culture.</title>
        <authorList>
            <person name="Gilroy R."/>
            <person name="Ravi A."/>
            <person name="Getino M."/>
            <person name="Pursley I."/>
            <person name="Horton D.L."/>
            <person name="Alikhan N.F."/>
            <person name="Baker D."/>
            <person name="Gharbi K."/>
            <person name="Hall N."/>
            <person name="Watson M."/>
            <person name="Adriaenssens E.M."/>
            <person name="Foster-Nyarko E."/>
            <person name="Jarju S."/>
            <person name="Secka A."/>
            <person name="Antonio M."/>
            <person name="Oren A."/>
            <person name="Chaudhuri R.R."/>
            <person name="La Ragione R."/>
            <person name="Hildebrand F."/>
            <person name="Pallen M.J."/>
        </authorList>
    </citation>
    <scope>NUCLEOTIDE SEQUENCE</scope>
    <source>
        <strain evidence="7">CHK195-4489</strain>
    </source>
</reference>
<evidence type="ECO:0000256" key="5">
    <source>
        <dbReference type="ARBA" id="ARBA00023136"/>
    </source>
</evidence>
<sequence>MNSLTVLTSFLFTIIQYNMALLYGTVGEIVTEKSGSLNLGVEGTMAVGAIGGYLVGCAVDSLYVAILFSFLFAALCGLLFAFLTVTLQANQNVTGLTITTFGLGLYFFIGNGFKSAGKWPELLNAKGFSKEAAPIEIPLLSKIPVVGDAFFSHNVLIYLGIVISIVIWWYLKYTKQGLRLRAIGENPAAADAVGVNITLYKYVHIMLGSGIMGIGGLLMCINLSGSFEGSNCWVNGYGWISIALVIFANWNTLLAILGTFVFGLFNTLQIYGGSLADTFPSVLGWMKKIPPQFMQALPFLITAAVLVITSVTKKKTDKPSAAGINYYREDR</sequence>